<dbReference type="VEuPathDB" id="VectorBase:GPAI033636"/>
<evidence type="ECO:0000313" key="1">
    <source>
        <dbReference type="EnsemblMetazoa" id="GPAI033636-PA"/>
    </source>
</evidence>
<keyword evidence="2" id="KW-1185">Reference proteome</keyword>
<evidence type="ECO:0000313" key="2">
    <source>
        <dbReference type="Proteomes" id="UP000092445"/>
    </source>
</evidence>
<reference evidence="1" key="2">
    <citation type="submission" date="2020-05" db="UniProtKB">
        <authorList>
            <consortium name="EnsemblMetazoa"/>
        </authorList>
    </citation>
    <scope>IDENTIFICATION</scope>
    <source>
        <strain evidence="1">IAEA</strain>
    </source>
</reference>
<sequence length="61" mass="7081">MNWRYTYQDYPILAAMPRHPSTALGEICCQQQQHQQLQHTTALFQCSSILFAACFNISDFL</sequence>
<dbReference type="AlphaFoldDB" id="A0A1B0A3U6"/>
<accession>A0A1B0A3U6</accession>
<proteinExistence type="predicted"/>
<reference evidence="2" key="1">
    <citation type="submission" date="2014-03" db="EMBL/GenBank/DDBJ databases">
        <authorList>
            <person name="Aksoy S."/>
            <person name="Warren W."/>
            <person name="Wilson R.K."/>
        </authorList>
    </citation>
    <scope>NUCLEOTIDE SEQUENCE [LARGE SCALE GENOMIC DNA]</scope>
    <source>
        <strain evidence="2">IAEA</strain>
    </source>
</reference>
<dbReference type="Proteomes" id="UP000092445">
    <property type="component" value="Unassembled WGS sequence"/>
</dbReference>
<dbReference type="EnsemblMetazoa" id="GPAI033636-RA">
    <property type="protein sequence ID" value="GPAI033636-PA"/>
    <property type="gene ID" value="GPAI033636"/>
</dbReference>
<protein>
    <submittedName>
        <fullName evidence="1">Uncharacterized protein</fullName>
    </submittedName>
</protein>
<name>A0A1B0A3U6_GLOPL</name>
<organism evidence="1 2">
    <name type="scientific">Glossina pallidipes</name>
    <name type="common">Tsetse fly</name>
    <dbReference type="NCBI Taxonomy" id="7398"/>
    <lineage>
        <taxon>Eukaryota</taxon>
        <taxon>Metazoa</taxon>
        <taxon>Ecdysozoa</taxon>
        <taxon>Arthropoda</taxon>
        <taxon>Hexapoda</taxon>
        <taxon>Insecta</taxon>
        <taxon>Pterygota</taxon>
        <taxon>Neoptera</taxon>
        <taxon>Endopterygota</taxon>
        <taxon>Diptera</taxon>
        <taxon>Brachycera</taxon>
        <taxon>Muscomorpha</taxon>
        <taxon>Hippoboscoidea</taxon>
        <taxon>Glossinidae</taxon>
        <taxon>Glossina</taxon>
    </lineage>
</organism>